<keyword evidence="4 7" id="KW-0418">Kinase</keyword>
<keyword evidence="2 7" id="KW-0808">Transferase</keyword>
<comment type="similarity">
    <text evidence="7">Belongs to the PI3/PI4-kinase family.</text>
</comment>
<dbReference type="InterPro" id="IPR000403">
    <property type="entry name" value="PI3/4_kinase_cat_dom"/>
</dbReference>
<evidence type="ECO:0000256" key="5">
    <source>
        <dbReference type="ARBA" id="ARBA00022840"/>
    </source>
</evidence>
<dbReference type="InterPro" id="IPR039756">
    <property type="entry name" value="Lsb6/PI4K2"/>
</dbReference>
<evidence type="ECO:0000256" key="1">
    <source>
        <dbReference type="ARBA" id="ARBA00022475"/>
    </source>
</evidence>
<dbReference type="GO" id="GO:0000329">
    <property type="term" value="C:fungal-type vacuole membrane"/>
    <property type="evidence" value="ECO:0007669"/>
    <property type="project" value="TreeGrafter"/>
</dbReference>
<dbReference type="Proteomes" id="UP000268162">
    <property type="component" value="Unassembled WGS sequence"/>
</dbReference>
<dbReference type="GO" id="GO:0005886">
    <property type="term" value="C:plasma membrane"/>
    <property type="evidence" value="ECO:0007669"/>
    <property type="project" value="UniProtKB-SubCell"/>
</dbReference>
<proteinExistence type="inferred from homology"/>
<feature type="non-terminal residue" evidence="9">
    <location>
        <position position="1"/>
    </location>
</feature>
<reference evidence="10" key="1">
    <citation type="journal article" date="2018" name="Nat. Microbiol.">
        <title>Leveraging single-cell genomics to expand the fungal tree of life.</title>
        <authorList>
            <person name="Ahrendt S.R."/>
            <person name="Quandt C.A."/>
            <person name="Ciobanu D."/>
            <person name="Clum A."/>
            <person name="Salamov A."/>
            <person name="Andreopoulos B."/>
            <person name="Cheng J.F."/>
            <person name="Woyke T."/>
            <person name="Pelin A."/>
            <person name="Henrissat B."/>
            <person name="Reynolds N.K."/>
            <person name="Benny G.L."/>
            <person name="Smith M.E."/>
            <person name="James T.Y."/>
            <person name="Grigoriev I.V."/>
        </authorList>
    </citation>
    <scope>NUCLEOTIDE SEQUENCE [LARGE SCALE GENOMIC DNA]</scope>
    <source>
        <strain evidence="10">RSA 468</strain>
    </source>
</reference>
<dbReference type="GO" id="GO:0005524">
    <property type="term" value="F:ATP binding"/>
    <property type="evidence" value="ECO:0007669"/>
    <property type="project" value="UniProtKB-UniRule"/>
</dbReference>
<dbReference type="GO" id="GO:0005768">
    <property type="term" value="C:endosome"/>
    <property type="evidence" value="ECO:0007669"/>
    <property type="project" value="UniProtKB-UniRule"/>
</dbReference>
<dbReference type="GO" id="GO:0007030">
    <property type="term" value="P:Golgi organization"/>
    <property type="evidence" value="ECO:0007669"/>
    <property type="project" value="TreeGrafter"/>
</dbReference>
<dbReference type="AlphaFoldDB" id="A0A4P9ZNW8"/>
<keyword evidence="6" id="KW-0472">Membrane</keyword>
<dbReference type="PROSITE" id="PS50290">
    <property type="entry name" value="PI3_4_KINASE_3"/>
    <property type="match status" value="1"/>
</dbReference>
<dbReference type="GO" id="GO:0004430">
    <property type="term" value="F:1-phosphatidylinositol 4-kinase activity"/>
    <property type="evidence" value="ECO:0007669"/>
    <property type="project" value="UniProtKB-UniRule"/>
</dbReference>
<dbReference type="GO" id="GO:0007032">
    <property type="term" value="P:endosome organization"/>
    <property type="evidence" value="ECO:0007669"/>
    <property type="project" value="TreeGrafter"/>
</dbReference>
<accession>A0A4P9ZNW8</accession>
<dbReference type="PANTHER" id="PTHR12865">
    <property type="entry name" value="PHOSPHATIDYLINOSITOL 4-KINASE TYPE-II"/>
    <property type="match status" value="1"/>
</dbReference>
<dbReference type="GO" id="GO:0046854">
    <property type="term" value="P:phosphatidylinositol phosphate biosynthetic process"/>
    <property type="evidence" value="ECO:0007669"/>
    <property type="project" value="UniProtKB-UniRule"/>
</dbReference>
<dbReference type="GO" id="GO:0005802">
    <property type="term" value="C:trans-Golgi network"/>
    <property type="evidence" value="ECO:0007669"/>
    <property type="project" value="TreeGrafter"/>
</dbReference>
<evidence type="ECO:0000256" key="3">
    <source>
        <dbReference type="ARBA" id="ARBA00022741"/>
    </source>
</evidence>
<keyword evidence="5 7" id="KW-0067">ATP-binding</keyword>
<dbReference type="PROSITE" id="PS00916">
    <property type="entry name" value="PI3_4_KINASE_2"/>
    <property type="match status" value="1"/>
</dbReference>
<dbReference type="PANTHER" id="PTHR12865:SF1">
    <property type="entry name" value="PHOSPHATIDYLINOSITOL 4-KINASE TYPE 2"/>
    <property type="match status" value="1"/>
</dbReference>
<comment type="cofactor">
    <cofactor evidence="7">
        <name>Mg(2+)</name>
        <dbReference type="ChEBI" id="CHEBI:18420"/>
    </cofactor>
    <cofactor evidence="7">
        <name>Mn(2+)</name>
        <dbReference type="ChEBI" id="CHEBI:29035"/>
    </cofactor>
</comment>
<keyword evidence="3 7" id="KW-0547">Nucleotide-binding</keyword>
<evidence type="ECO:0000256" key="2">
    <source>
        <dbReference type="ARBA" id="ARBA00022679"/>
    </source>
</evidence>
<sequence>PTSAQAFAQHIHQVRGAIGDGVYPDRISQGSSGSYFCRNQAGTIVGVFKPKNEEPYGQLNPKWTKWFHRNLCPCFFGRSCLIPNSGYLSESAASLVDQCLGLNIVPRTEIVLLAAPTFHYSARDRRAATRSHRPLPAKMGSFQLFLEGYTDATRFLQQHPWTPAPSSHSHSHVAEPPVASMGFRNQIQRPGPPWSELRHQSSTHSVADPFQWTPQLRQQFREELEKLILFDYLVRNTDRGADNWMIKYCTGGCSPSSTSPGPLGTGASLAASPATNPFQDPGLDVPPPHATHPHLHIAAIDNGLAFPFKHPDEWRSYPYAWLSLPSSLVGASFSTASRAHFLPLLTSPHWWHQTISELKDLARIDPGFNLAMFNRQMAVMKGQAWNIIRVLRDGRMGPLDLADRPPVLVNRYDI</sequence>
<dbReference type="EC" id="2.7.1.67" evidence="7"/>
<feature type="domain" description="PI3K/PI4K catalytic" evidence="8">
    <location>
        <begin position="21"/>
        <end position="410"/>
    </location>
</feature>
<organism evidence="9 10">
    <name type="scientific">Dimargaris cristalligena</name>
    <dbReference type="NCBI Taxonomy" id="215637"/>
    <lineage>
        <taxon>Eukaryota</taxon>
        <taxon>Fungi</taxon>
        <taxon>Fungi incertae sedis</taxon>
        <taxon>Zoopagomycota</taxon>
        <taxon>Kickxellomycotina</taxon>
        <taxon>Dimargaritomycetes</taxon>
        <taxon>Dimargaritales</taxon>
        <taxon>Dimargaritaceae</taxon>
        <taxon>Dimargaris</taxon>
    </lineage>
</organism>
<comment type="subcellular location">
    <subcellularLocation>
        <location evidence="7">Cell membrane</location>
        <topology evidence="7">Peripheral membrane protein</topology>
    </subcellularLocation>
    <subcellularLocation>
        <location evidence="7">Vacuole membrane</location>
        <topology evidence="7">Peripheral membrane protein</topology>
    </subcellularLocation>
</comment>
<evidence type="ECO:0000256" key="4">
    <source>
        <dbReference type="ARBA" id="ARBA00022777"/>
    </source>
</evidence>
<gene>
    <name evidence="9" type="ORF">BJ085DRAFT_8249</name>
</gene>
<evidence type="ECO:0000256" key="6">
    <source>
        <dbReference type="ARBA" id="ARBA00023136"/>
    </source>
</evidence>
<dbReference type="EMBL" id="ML003252">
    <property type="protein sequence ID" value="RKP34321.1"/>
    <property type="molecule type" value="Genomic_DNA"/>
</dbReference>
<evidence type="ECO:0000259" key="8">
    <source>
        <dbReference type="PROSITE" id="PS50290"/>
    </source>
</evidence>
<evidence type="ECO:0000313" key="9">
    <source>
        <dbReference type="EMBL" id="RKP34321.1"/>
    </source>
</evidence>
<dbReference type="InterPro" id="IPR018936">
    <property type="entry name" value="PI3/4_kinase_CS"/>
</dbReference>
<keyword evidence="10" id="KW-1185">Reference proteome</keyword>
<feature type="non-terminal residue" evidence="9">
    <location>
        <position position="414"/>
    </location>
</feature>
<comment type="catalytic activity">
    <reaction evidence="7">
        <text>a 1,2-diacyl-sn-glycero-3-phospho-(1D-myo-inositol) + ATP = a 1,2-diacyl-sn-glycero-3-phospho-(1D-myo-inositol 4-phosphate) + ADP + H(+)</text>
        <dbReference type="Rhea" id="RHEA:19877"/>
        <dbReference type="ChEBI" id="CHEBI:15378"/>
        <dbReference type="ChEBI" id="CHEBI:30616"/>
        <dbReference type="ChEBI" id="CHEBI:57880"/>
        <dbReference type="ChEBI" id="CHEBI:58178"/>
        <dbReference type="ChEBI" id="CHEBI:456216"/>
        <dbReference type="EC" id="2.7.1.67"/>
    </reaction>
</comment>
<keyword evidence="1 7" id="KW-1003">Cell membrane</keyword>
<evidence type="ECO:0000313" key="10">
    <source>
        <dbReference type="Proteomes" id="UP000268162"/>
    </source>
</evidence>
<dbReference type="Pfam" id="PF00454">
    <property type="entry name" value="PI3_PI4_kinase"/>
    <property type="match status" value="1"/>
</dbReference>
<protein>
    <recommendedName>
        <fullName evidence="7">Phosphatidylinositol 4-kinase</fullName>
        <ecNumber evidence="7">2.7.1.67</ecNumber>
    </recommendedName>
</protein>
<evidence type="ECO:0000256" key="7">
    <source>
        <dbReference type="RuleBase" id="RU367084"/>
    </source>
</evidence>
<dbReference type="STRING" id="215637.A0A4P9ZNW8"/>
<name>A0A4P9ZNW8_9FUNG</name>